<gene>
    <name evidence="3" type="primary">LOC116308870</name>
</gene>
<dbReference type="KEGG" id="aten:116308870"/>
<accession>A0A6P8JC81</accession>
<dbReference type="InterPro" id="IPR011050">
    <property type="entry name" value="Pectin_lyase_fold/virulence"/>
</dbReference>
<sequence length="1490" mass="168320">MMIYSFDIHKEFCCLSVRQTVEPCPAKSKMLLAIFIYLALSSNLFYEGHLLDNKTNGPNNVVYVSKARGQANSDSCGSESMPCKSLQIGVDKLAWGGRLFVDGEHTAVDPYKCESSAEKLVSTKSIFIQSYTTTAHISCIKGFFVTADGPNADKNVTITGVQLSNTLLFLKDISAVIRDCIFTASAPAITIKISNDSSLKLYSLDIQNAVFTENLGCIQVGVKKGRTCNSIIMNLRDTIFQNNTTPVKSGMDASGLISVNCSFAREMLFFSSWKNVKILKNRNNKEIRKNDRDFKNKELSGNGTSNVFVVDGCDGNLTFSEVASMNNQNSLRFLEAKSDSISISIQNSSYHEHHINEPGGVMRVKKNSCTKGDVIVSITDSIFHNNSGSLGGILQVDGKKEQSVKLNMNNVTLLQCYGSVNGCAVSVGTVKRIFALFDGLEVEECHDPSQLCMKQRCKRFPAFCLQASETAKITIKNSRFTRNKDQALLIQHTSGGQYNENILDVQISNSSFIKNSFSAGTKPTVELCVSLPDEMQKSILNISKSLFLRNTGVTIMTHKLVEVYVRNSTCEATMGVCLFIQCSTKIMMNSTLYIENCRFNENKYNVHFKNAKPSFIEISIKNTTFHKNHYQTYGIVIQVGRSGMKNTLESGRLLMDHVYFTSNYVSRAHGNILGVVSTPSKRNFTIVVRNSVFKNNRHIFRQNNTAFINLFYFYIPPALPDIEDINMKASPSPNESCPKYHYRSTIIFDNVTFLNNTAVTSTLFVNSGIVSFHNCLFEENFSSQPEIGGHVYVEKGATTARFYHTRFIQTKKNPRRLKSLVPLSPLLFVGAQGPLIMKNTSFKFDLYTPVTVPMFDLLRGHDVDMDNETTFVCPVGSYLKLFNATFVLRPDLNEANCKLTIIQLRFSCQRCPFNKYTLMSGSYRGKQKKNDVKCLDCPFGAQCTTSNIQSRPNFWGYKTQENPPQLKFEKCPEGYCEQPERSYNLSTYNKCAGHRGGTMCGACKTGYTENMFNHKCCPVHKCRDYWFWVVAAVHSVIIAIFVLCQPSLILFLTKKALWFREKKHTIPNTRVDHMEKTSNHDGHAYFKIIFYFYQVAELLMLETCSEILPNLPLLPSIISFYNFQVELADSSFGCPFPGLTAVTKELFLCSQVFGVMIVIVLFYLLHWLFSLMRKSPSPHFAHYLAAIVEVLLLGYERLGHTSFMLFNCVPLDMLGKIEWRLVIDGNITCWVHWWQYVMIAYNIVFVLPFLLVLFVGTSKLKRHQISALQFVAACFVPLPFLMYWLLRRCLRCDKDVLEDPNHLDQERQNALLEVLQGPFRPPDNQSKGALYWESIMIGRRLVMLCLFSFIAMLLPRLLCMTLVCMLILIHNVIVMPYKDQKANIFAVVFLAIHVAMATINLSESVLITAGVTFEGPLKTQINGFHMFEIFLLSVLPCAFALLVAAFLLSQTVRLLLIVSRYCLKYSEASSRRLSYQPLLNPGEDMPTYLN</sequence>
<dbReference type="InParanoid" id="A0A6P8JC81"/>
<feature type="transmembrane region" description="Helical" evidence="1">
    <location>
        <begin position="1267"/>
        <end position="1286"/>
    </location>
</feature>
<keyword evidence="2" id="KW-1185">Reference proteome</keyword>
<protein>
    <submittedName>
        <fullName evidence="3">Uncharacterized protein LOC116308870</fullName>
    </submittedName>
</protein>
<feature type="transmembrane region" description="Helical" evidence="1">
    <location>
        <begin position="1233"/>
        <end position="1255"/>
    </location>
</feature>
<feature type="transmembrane region" description="Helical" evidence="1">
    <location>
        <begin position="1146"/>
        <end position="1169"/>
    </location>
</feature>
<dbReference type="SUPFAM" id="SSF51126">
    <property type="entry name" value="Pectin lyase-like"/>
    <property type="match status" value="2"/>
</dbReference>
<keyword evidence="1" id="KW-1133">Transmembrane helix</keyword>
<evidence type="ECO:0000313" key="2">
    <source>
        <dbReference type="Proteomes" id="UP000515163"/>
    </source>
</evidence>
<dbReference type="GeneID" id="116308870"/>
<keyword evidence="1" id="KW-0472">Membrane</keyword>
<feature type="transmembrane region" description="Helical" evidence="1">
    <location>
        <begin position="1341"/>
        <end position="1370"/>
    </location>
</feature>
<organism evidence="2 3">
    <name type="scientific">Actinia tenebrosa</name>
    <name type="common">Australian red waratah sea anemone</name>
    <dbReference type="NCBI Taxonomy" id="6105"/>
    <lineage>
        <taxon>Eukaryota</taxon>
        <taxon>Metazoa</taxon>
        <taxon>Cnidaria</taxon>
        <taxon>Anthozoa</taxon>
        <taxon>Hexacorallia</taxon>
        <taxon>Actiniaria</taxon>
        <taxon>Actiniidae</taxon>
        <taxon>Actinia</taxon>
    </lineage>
</organism>
<dbReference type="RefSeq" id="XP_031575238.1">
    <property type="nucleotide sequence ID" value="XM_031719378.1"/>
</dbReference>
<keyword evidence="1" id="KW-0812">Transmembrane</keyword>
<dbReference type="Proteomes" id="UP000515163">
    <property type="component" value="Unplaced"/>
</dbReference>
<feature type="transmembrane region" description="Helical" evidence="1">
    <location>
        <begin position="1382"/>
        <end position="1409"/>
    </location>
</feature>
<dbReference type="OrthoDB" id="5956805at2759"/>
<evidence type="ECO:0000313" key="3">
    <source>
        <dbReference type="RefSeq" id="XP_031575238.1"/>
    </source>
</evidence>
<name>A0A6P8JC81_ACTTE</name>
<reference evidence="3" key="1">
    <citation type="submission" date="2025-08" db="UniProtKB">
        <authorList>
            <consortium name="RefSeq"/>
        </authorList>
    </citation>
    <scope>IDENTIFICATION</scope>
    <source>
        <tissue evidence="3">Tentacle</tissue>
    </source>
</reference>
<proteinExistence type="predicted"/>
<evidence type="ECO:0000256" key="1">
    <source>
        <dbReference type="SAM" id="Phobius"/>
    </source>
</evidence>
<feature type="transmembrane region" description="Helical" evidence="1">
    <location>
        <begin position="1025"/>
        <end position="1053"/>
    </location>
</feature>
<feature type="transmembrane region" description="Helical" evidence="1">
    <location>
        <begin position="1429"/>
        <end position="1448"/>
    </location>
</feature>